<dbReference type="InterPro" id="IPR023210">
    <property type="entry name" value="NADP_OxRdtase_dom"/>
</dbReference>
<evidence type="ECO:0000259" key="1">
    <source>
        <dbReference type="Pfam" id="PF00248"/>
    </source>
</evidence>
<dbReference type="EMBL" id="JAHRIM010004026">
    <property type="protein sequence ID" value="MEQ2259502.1"/>
    <property type="molecule type" value="Genomic_DNA"/>
</dbReference>
<evidence type="ECO:0000313" key="2">
    <source>
        <dbReference type="EMBL" id="MEQ2259502.1"/>
    </source>
</evidence>
<dbReference type="SUPFAM" id="SSF51430">
    <property type="entry name" value="NAD(P)-linked oxidoreductase"/>
    <property type="match status" value="1"/>
</dbReference>
<name>A0ABV0VQJ8_9TELE</name>
<reference evidence="2 3" key="1">
    <citation type="submission" date="2021-06" db="EMBL/GenBank/DDBJ databases">
        <authorList>
            <person name="Palmer J.M."/>
        </authorList>
    </citation>
    <scope>NUCLEOTIDE SEQUENCE [LARGE SCALE GENOMIC DNA]</scope>
    <source>
        <strain evidence="2 3">XR_2019</strain>
        <tissue evidence="2">Muscle</tissue>
    </source>
</reference>
<keyword evidence="3" id="KW-1185">Reference proteome</keyword>
<dbReference type="PANTHER" id="PTHR43827:SF11">
    <property type="entry name" value="GLYOXAL REDUCTASE-LIKE"/>
    <property type="match status" value="1"/>
</dbReference>
<dbReference type="InterPro" id="IPR020471">
    <property type="entry name" value="AKR"/>
</dbReference>
<sequence>VLLRWVLQQGVPVLPKSSNPERIQRNAEVFDFILSDTDMDRLSALDCGQRFCWDPSEVA</sequence>
<dbReference type="InterPro" id="IPR036812">
    <property type="entry name" value="NAD(P)_OxRdtase_dom_sf"/>
</dbReference>
<dbReference type="Pfam" id="PF00248">
    <property type="entry name" value="Aldo_ket_red"/>
    <property type="match status" value="1"/>
</dbReference>
<dbReference type="PANTHER" id="PTHR43827">
    <property type="entry name" value="2,5-DIKETO-D-GLUCONIC ACID REDUCTASE"/>
    <property type="match status" value="1"/>
</dbReference>
<proteinExistence type="predicted"/>
<gene>
    <name evidence="2" type="ORF">XENORESO_012929</name>
</gene>
<organism evidence="2 3">
    <name type="scientific">Xenotaenia resolanae</name>
    <dbReference type="NCBI Taxonomy" id="208358"/>
    <lineage>
        <taxon>Eukaryota</taxon>
        <taxon>Metazoa</taxon>
        <taxon>Chordata</taxon>
        <taxon>Craniata</taxon>
        <taxon>Vertebrata</taxon>
        <taxon>Euteleostomi</taxon>
        <taxon>Actinopterygii</taxon>
        <taxon>Neopterygii</taxon>
        <taxon>Teleostei</taxon>
        <taxon>Neoteleostei</taxon>
        <taxon>Acanthomorphata</taxon>
        <taxon>Ovalentaria</taxon>
        <taxon>Atherinomorphae</taxon>
        <taxon>Cyprinodontiformes</taxon>
        <taxon>Goodeidae</taxon>
        <taxon>Xenotaenia</taxon>
    </lineage>
</organism>
<dbReference type="Gene3D" id="3.20.20.100">
    <property type="entry name" value="NADP-dependent oxidoreductase domain"/>
    <property type="match status" value="1"/>
</dbReference>
<protein>
    <recommendedName>
        <fullName evidence="1">NADP-dependent oxidoreductase domain-containing protein</fullName>
    </recommendedName>
</protein>
<comment type="caution">
    <text evidence="2">The sequence shown here is derived from an EMBL/GenBank/DDBJ whole genome shotgun (WGS) entry which is preliminary data.</text>
</comment>
<feature type="non-terminal residue" evidence="2">
    <location>
        <position position="1"/>
    </location>
</feature>
<dbReference type="Proteomes" id="UP001444071">
    <property type="component" value="Unassembled WGS sequence"/>
</dbReference>
<accession>A0ABV0VQJ8</accession>
<feature type="domain" description="NADP-dependent oxidoreductase" evidence="1">
    <location>
        <begin position="1"/>
        <end position="45"/>
    </location>
</feature>
<evidence type="ECO:0000313" key="3">
    <source>
        <dbReference type="Proteomes" id="UP001444071"/>
    </source>
</evidence>